<dbReference type="InterPro" id="IPR006076">
    <property type="entry name" value="FAD-dep_OxRdtase"/>
</dbReference>
<evidence type="ECO:0000256" key="6">
    <source>
        <dbReference type="PIRSR" id="PIRSR000189-1"/>
    </source>
</evidence>
<feature type="binding site" evidence="6">
    <location>
        <position position="305"/>
    </location>
    <ligand>
        <name>D-dopa</name>
        <dbReference type="ChEBI" id="CHEBI:149689"/>
    </ligand>
</feature>
<protein>
    <recommendedName>
        <fullName evidence="8">FAD dependent oxidoreductase domain-containing protein</fullName>
    </recommendedName>
</protein>
<dbReference type="EMBL" id="KI913123">
    <property type="protein sequence ID" value="ETV81839.1"/>
    <property type="molecule type" value="Genomic_DNA"/>
</dbReference>
<feature type="binding site" evidence="6">
    <location>
        <position position="177"/>
    </location>
    <ligand>
        <name>FAD</name>
        <dbReference type="ChEBI" id="CHEBI:57692"/>
    </ligand>
</feature>
<dbReference type="InterPro" id="IPR023209">
    <property type="entry name" value="DAO"/>
</dbReference>
<proteinExistence type="inferred from homology"/>
<dbReference type="Gene3D" id="3.40.50.720">
    <property type="entry name" value="NAD(P)-binding Rossmann-like Domain"/>
    <property type="match status" value="1"/>
</dbReference>
<dbReference type="PANTHER" id="PTHR11530:SF11">
    <property type="entry name" value="D-ASPARTATE OXIDASE"/>
    <property type="match status" value="1"/>
</dbReference>
<dbReference type="GO" id="GO:0003884">
    <property type="term" value="F:D-amino-acid oxidase activity"/>
    <property type="evidence" value="ECO:0007669"/>
    <property type="project" value="InterPro"/>
</dbReference>
<evidence type="ECO:0000256" key="1">
    <source>
        <dbReference type="ARBA" id="ARBA00001974"/>
    </source>
</evidence>
<feature type="signal peptide" evidence="7">
    <location>
        <begin position="1"/>
        <end position="16"/>
    </location>
</feature>
<dbReference type="Gene3D" id="3.30.9.10">
    <property type="entry name" value="D-Amino Acid Oxidase, subunit A, domain 2"/>
    <property type="match status" value="1"/>
</dbReference>
<dbReference type="GO" id="GO:0005737">
    <property type="term" value="C:cytoplasm"/>
    <property type="evidence" value="ECO:0007669"/>
    <property type="project" value="TreeGrafter"/>
</dbReference>
<dbReference type="Pfam" id="PF01266">
    <property type="entry name" value="DAO"/>
    <property type="match status" value="1"/>
</dbReference>
<dbReference type="STRING" id="112090.W4GS45"/>
<gene>
    <name evidence="9" type="ORF">H257_05402</name>
</gene>
<feature type="binding site" evidence="6">
    <location>
        <position position="276"/>
    </location>
    <ligand>
        <name>D-dopa</name>
        <dbReference type="ChEBI" id="CHEBI:149689"/>
    </ligand>
</feature>
<dbReference type="InterPro" id="IPR006181">
    <property type="entry name" value="D-amino_acid_oxidase_CS"/>
</dbReference>
<feature type="binding site" evidence="6">
    <location>
        <position position="219"/>
    </location>
    <ligand>
        <name>D-dopa</name>
        <dbReference type="ChEBI" id="CHEBI:149689"/>
    </ligand>
</feature>
<dbReference type="RefSeq" id="XP_009828576.1">
    <property type="nucleotide sequence ID" value="XM_009830274.1"/>
</dbReference>
<feature type="binding site" evidence="6">
    <location>
        <begin position="38"/>
        <end position="39"/>
    </location>
    <ligand>
        <name>FAD</name>
        <dbReference type="ChEBI" id="CHEBI:57692"/>
    </ligand>
</feature>
<comment type="similarity">
    <text evidence="2">Belongs to the DAMOX/DASOX family.</text>
</comment>
<sequence>MKVVVVGGGIVGLSTALALLEHGYSDVTVVADKLDDTTSHTAGALWRPVFAGATSDHTMDQWSHETMLWLRGLVERHGSTVVGIQCTPGMELSDSPTDSHPYWAHSVENFRFLTREEALQHPPYDKPFGMTYTSVMIHPGVLMPWITHDIKSRGGTFETRHVSTLDDLDADIVVNCTGLGAGKLAGDTSVYPVRGQVIKVFNPSIKRFMCVESHGQYTYILPRRAGGEVIVGGTAQVGNWSTANSDADIAAILARAAVLMPEISDSKVLHAKAGLRPATSRGTRVELDPKRRNKAWVIHNYGHGGSGHTIHRGCASEVVKIVRSLHANL</sequence>
<evidence type="ECO:0000256" key="7">
    <source>
        <dbReference type="SAM" id="SignalP"/>
    </source>
</evidence>
<organism evidence="9">
    <name type="scientific">Aphanomyces astaci</name>
    <name type="common">Crayfish plague agent</name>
    <dbReference type="NCBI Taxonomy" id="112090"/>
    <lineage>
        <taxon>Eukaryota</taxon>
        <taxon>Sar</taxon>
        <taxon>Stramenopiles</taxon>
        <taxon>Oomycota</taxon>
        <taxon>Saprolegniomycetes</taxon>
        <taxon>Saprolegniales</taxon>
        <taxon>Verrucalvaceae</taxon>
        <taxon>Aphanomyces</taxon>
    </lineage>
</organism>
<dbReference type="PROSITE" id="PS00677">
    <property type="entry name" value="DAO"/>
    <property type="match status" value="1"/>
</dbReference>
<evidence type="ECO:0000259" key="8">
    <source>
        <dbReference type="Pfam" id="PF01266"/>
    </source>
</evidence>
<keyword evidence="5" id="KW-0560">Oxidoreductase</keyword>
<dbReference type="OrthoDB" id="2015447at2759"/>
<dbReference type="AlphaFoldDB" id="W4GS45"/>
<feature type="chain" id="PRO_5004841322" description="FAD dependent oxidoreductase domain-containing protein" evidence="7">
    <location>
        <begin position="17"/>
        <end position="329"/>
    </location>
</feature>
<evidence type="ECO:0000256" key="3">
    <source>
        <dbReference type="ARBA" id="ARBA00022630"/>
    </source>
</evidence>
<accession>W4GS45</accession>
<dbReference type="GeneID" id="20807398"/>
<comment type="cofactor">
    <cofactor evidence="1 6">
        <name>FAD</name>
        <dbReference type="ChEBI" id="CHEBI:57692"/>
    </cofactor>
</comment>
<evidence type="ECO:0000313" key="9">
    <source>
        <dbReference type="EMBL" id="ETV81839.1"/>
    </source>
</evidence>
<dbReference type="SUPFAM" id="SSF51971">
    <property type="entry name" value="Nucleotide-binding domain"/>
    <property type="match status" value="1"/>
</dbReference>
<dbReference type="PIRSF" id="PIRSF000189">
    <property type="entry name" value="D-aa_oxidase"/>
    <property type="match status" value="1"/>
</dbReference>
<name>W4GS45_APHAT</name>
<keyword evidence="4 6" id="KW-0274">FAD</keyword>
<keyword evidence="3" id="KW-0285">Flavoprotein</keyword>
<feature type="binding site" evidence="6">
    <location>
        <position position="162"/>
    </location>
    <ligand>
        <name>FAD</name>
        <dbReference type="ChEBI" id="CHEBI:57692"/>
    </ligand>
</feature>
<feature type="domain" description="FAD dependent oxidoreductase" evidence="8">
    <location>
        <begin position="2"/>
        <end position="319"/>
    </location>
</feature>
<evidence type="ECO:0000256" key="5">
    <source>
        <dbReference type="ARBA" id="ARBA00023002"/>
    </source>
</evidence>
<feature type="binding site" evidence="6">
    <location>
        <begin position="304"/>
        <end position="309"/>
    </location>
    <ligand>
        <name>FAD</name>
        <dbReference type="ChEBI" id="CHEBI:57692"/>
    </ligand>
</feature>
<dbReference type="PANTHER" id="PTHR11530">
    <property type="entry name" value="D-AMINO ACID OXIDASE"/>
    <property type="match status" value="1"/>
</dbReference>
<dbReference type="GO" id="GO:0071949">
    <property type="term" value="F:FAD binding"/>
    <property type="evidence" value="ECO:0007669"/>
    <property type="project" value="InterPro"/>
</dbReference>
<evidence type="ECO:0000256" key="4">
    <source>
        <dbReference type="ARBA" id="ARBA00022827"/>
    </source>
</evidence>
<dbReference type="VEuPathDB" id="FungiDB:H257_05402"/>
<dbReference type="GO" id="GO:0019478">
    <property type="term" value="P:D-amino acid catabolic process"/>
    <property type="evidence" value="ECO:0007669"/>
    <property type="project" value="TreeGrafter"/>
</dbReference>
<keyword evidence="7" id="KW-0732">Signal</keyword>
<dbReference type="SUPFAM" id="SSF54373">
    <property type="entry name" value="FAD-linked reductases, C-terminal domain"/>
    <property type="match status" value="1"/>
</dbReference>
<reference evidence="9" key="1">
    <citation type="submission" date="2013-12" db="EMBL/GenBank/DDBJ databases">
        <title>The Genome Sequence of Aphanomyces astaci APO3.</title>
        <authorList>
            <consortium name="The Broad Institute Genomics Platform"/>
            <person name="Russ C."/>
            <person name="Tyler B."/>
            <person name="van West P."/>
            <person name="Dieguez-Uribeondo J."/>
            <person name="Young S.K."/>
            <person name="Zeng Q."/>
            <person name="Gargeya S."/>
            <person name="Fitzgerald M."/>
            <person name="Abouelleil A."/>
            <person name="Alvarado L."/>
            <person name="Chapman S.B."/>
            <person name="Gainer-Dewar J."/>
            <person name="Goldberg J."/>
            <person name="Griggs A."/>
            <person name="Gujja S."/>
            <person name="Hansen M."/>
            <person name="Howarth C."/>
            <person name="Imamovic A."/>
            <person name="Ireland A."/>
            <person name="Larimer J."/>
            <person name="McCowan C."/>
            <person name="Murphy C."/>
            <person name="Pearson M."/>
            <person name="Poon T.W."/>
            <person name="Priest M."/>
            <person name="Roberts A."/>
            <person name="Saif S."/>
            <person name="Shea T."/>
            <person name="Sykes S."/>
            <person name="Wortman J."/>
            <person name="Nusbaum C."/>
            <person name="Birren B."/>
        </authorList>
    </citation>
    <scope>NUCLEOTIDE SEQUENCE [LARGE SCALE GENOMIC DNA]</scope>
    <source>
        <strain evidence="9">APO3</strain>
    </source>
</reference>
<evidence type="ECO:0000256" key="2">
    <source>
        <dbReference type="ARBA" id="ARBA00006730"/>
    </source>
</evidence>